<feature type="region of interest" description="Disordered" evidence="2">
    <location>
        <begin position="128"/>
        <end position="173"/>
    </location>
</feature>
<dbReference type="InterPro" id="IPR004827">
    <property type="entry name" value="bZIP"/>
</dbReference>
<sequence>MSSADYNHILDQVEAAFSSSVGHSNQHEKGQSQDVHQDETDEDEEEFVIMTEQDLEQEVQNHGQQRVPGDNKEAHAEQVEREDTTHGEERTEMEQSLEEDEAHINPQARLNSEPKSQVQATLHSQLVAQIPDAGPPVSGRAKGLTAEEKKERQRAQNRKAAEKSRNKRKNEQMTLELNVANMQEENSRLRERIQSLLSSQTSNLPVDPIPPVDPVHSPPPPSTATLAMTGTGVDYMYISKLQHELTNAKTMLLERSMALKKLKTGREPVMDDHHGLKVDVLSNMTKVAGLQAEVAGLQTVLAHLCTEKEELENQKQRVSKELENKRAVRDAVTVVLSGLADCE</sequence>
<feature type="compositionally biased region" description="Basic and acidic residues" evidence="2">
    <location>
        <begin position="69"/>
        <end position="93"/>
    </location>
</feature>
<name>A0A1E3ILY9_9TREE</name>
<reference evidence="3" key="2">
    <citation type="journal article" date="2022" name="Elife">
        <title>Obligate sexual reproduction of a homothallic fungus closely related to the Cryptococcus pathogenic species complex.</title>
        <authorList>
            <person name="Passer A.R."/>
            <person name="Clancey S.A."/>
            <person name="Shea T."/>
            <person name="David-Palma M."/>
            <person name="Averette A.F."/>
            <person name="Boekhout T."/>
            <person name="Porcel B.M."/>
            <person name="Nowrousian M."/>
            <person name="Cuomo C.A."/>
            <person name="Sun S."/>
            <person name="Heitman J."/>
            <person name="Coelho M.A."/>
        </authorList>
    </citation>
    <scope>NUCLEOTIDE SEQUENCE</scope>
    <source>
        <strain evidence="3">CBS 7841</strain>
    </source>
</reference>
<dbReference type="GeneID" id="91090472"/>
<dbReference type="EMBL" id="CP143791">
    <property type="protein sequence ID" value="WVN91017.1"/>
    <property type="molecule type" value="Genomic_DNA"/>
</dbReference>
<accession>A0A1E3ILY9</accession>
<feature type="compositionally biased region" description="Basic and acidic residues" evidence="2">
    <location>
        <begin position="145"/>
        <end position="164"/>
    </location>
</feature>
<feature type="compositionally biased region" description="Basic and acidic residues" evidence="2">
    <location>
        <begin position="25"/>
        <end position="38"/>
    </location>
</feature>
<evidence type="ECO:0000256" key="1">
    <source>
        <dbReference type="SAM" id="Coils"/>
    </source>
</evidence>
<dbReference type="Gene3D" id="1.20.5.170">
    <property type="match status" value="1"/>
</dbReference>
<dbReference type="RefSeq" id="XP_066071717.1">
    <property type="nucleotide sequence ID" value="XM_066215620.1"/>
</dbReference>
<keyword evidence="1" id="KW-0175">Coiled coil</keyword>
<feature type="coiled-coil region" evidence="1">
    <location>
        <begin position="294"/>
        <end position="331"/>
    </location>
</feature>
<dbReference type="OrthoDB" id="2594273at2759"/>
<feature type="compositionally biased region" description="Acidic residues" evidence="2">
    <location>
        <begin position="39"/>
        <end position="57"/>
    </location>
</feature>
<gene>
    <name evidence="3" type="ORF">L203_106264</name>
</gene>
<dbReference type="VEuPathDB" id="FungiDB:L203_02734"/>
<evidence type="ECO:0000313" key="3">
    <source>
        <dbReference type="EMBL" id="WVN91017.1"/>
    </source>
</evidence>
<reference evidence="3" key="1">
    <citation type="submission" date="2016-06" db="EMBL/GenBank/DDBJ databases">
        <authorList>
            <person name="Cuomo C."/>
            <person name="Litvintseva A."/>
            <person name="Heitman J."/>
            <person name="Chen Y."/>
            <person name="Sun S."/>
            <person name="Springer D."/>
            <person name="Dromer F."/>
            <person name="Young S."/>
            <person name="Zeng Q."/>
            <person name="Chapman S."/>
            <person name="Gujja S."/>
            <person name="Saif S."/>
            <person name="Birren B."/>
        </authorList>
    </citation>
    <scope>NUCLEOTIDE SEQUENCE</scope>
    <source>
        <strain evidence="3">CBS 7841</strain>
    </source>
</reference>
<dbReference type="PROSITE" id="PS50217">
    <property type="entry name" value="BZIP"/>
    <property type="match status" value="1"/>
</dbReference>
<organism evidence="3 4">
    <name type="scientific">Cryptococcus depauperatus CBS 7841</name>
    <dbReference type="NCBI Taxonomy" id="1295531"/>
    <lineage>
        <taxon>Eukaryota</taxon>
        <taxon>Fungi</taxon>
        <taxon>Dikarya</taxon>
        <taxon>Basidiomycota</taxon>
        <taxon>Agaricomycotina</taxon>
        <taxon>Tremellomycetes</taxon>
        <taxon>Tremellales</taxon>
        <taxon>Cryptococcaceae</taxon>
        <taxon>Cryptococcus</taxon>
    </lineage>
</organism>
<dbReference type="KEGG" id="cdep:91090472"/>
<dbReference type="AlphaFoldDB" id="A0A1E3ILY9"/>
<dbReference type="SMART" id="SM00338">
    <property type="entry name" value="BRLZ"/>
    <property type="match status" value="1"/>
</dbReference>
<keyword evidence="4" id="KW-1185">Reference proteome</keyword>
<dbReference type="InterPro" id="IPR046347">
    <property type="entry name" value="bZIP_sf"/>
</dbReference>
<dbReference type="GO" id="GO:0003700">
    <property type="term" value="F:DNA-binding transcription factor activity"/>
    <property type="evidence" value="ECO:0007669"/>
    <property type="project" value="InterPro"/>
</dbReference>
<dbReference type="Pfam" id="PF00170">
    <property type="entry name" value="bZIP_1"/>
    <property type="match status" value="1"/>
</dbReference>
<proteinExistence type="predicted"/>
<protein>
    <submittedName>
        <fullName evidence="3">Uncharacterized protein</fullName>
    </submittedName>
</protein>
<reference evidence="3" key="3">
    <citation type="submission" date="2024-01" db="EMBL/GenBank/DDBJ databases">
        <authorList>
            <person name="Coelho M.A."/>
            <person name="David-Palma M."/>
            <person name="Shea T."/>
            <person name="Sun S."/>
            <person name="Cuomo C.A."/>
            <person name="Heitman J."/>
        </authorList>
    </citation>
    <scope>NUCLEOTIDE SEQUENCE</scope>
    <source>
        <strain evidence="3">CBS 7841</strain>
    </source>
</reference>
<dbReference type="Proteomes" id="UP000094043">
    <property type="component" value="Chromosome 8"/>
</dbReference>
<feature type="region of interest" description="Disordered" evidence="2">
    <location>
        <begin position="17"/>
        <end position="101"/>
    </location>
</feature>
<dbReference type="PROSITE" id="PS00036">
    <property type="entry name" value="BZIP_BASIC"/>
    <property type="match status" value="1"/>
</dbReference>
<evidence type="ECO:0000313" key="4">
    <source>
        <dbReference type="Proteomes" id="UP000094043"/>
    </source>
</evidence>
<dbReference type="SUPFAM" id="SSF57959">
    <property type="entry name" value="Leucine zipper domain"/>
    <property type="match status" value="1"/>
</dbReference>
<evidence type="ECO:0000256" key="2">
    <source>
        <dbReference type="SAM" id="MobiDB-lite"/>
    </source>
</evidence>